<dbReference type="OrthoDB" id="1319156at2759"/>
<evidence type="ECO:0000256" key="1">
    <source>
        <dbReference type="SAM" id="MobiDB-lite"/>
    </source>
</evidence>
<gene>
    <name evidence="2" type="primary">LOC107803430</name>
</gene>
<reference evidence="2" key="1">
    <citation type="submission" date="2025-08" db="UniProtKB">
        <authorList>
            <consortium name="RefSeq"/>
        </authorList>
    </citation>
    <scope>IDENTIFICATION</scope>
</reference>
<dbReference type="PaxDb" id="4097-A0A1S4B1C5"/>
<proteinExistence type="predicted"/>
<accession>A0A1S4B1C5</accession>
<name>A0A1S4B1C5_TOBAC</name>
<dbReference type="AlphaFoldDB" id="A0A1S4B1C5"/>
<organism evidence="2">
    <name type="scientific">Nicotiana tabacum</name>
    <name type="common">Common tobacco</name>
    <dbReference type="NCBI Taxonomy" id="4097"/>
    <lineage>
        <taxon>Eukaryota</taxon>
        <taxon>Viridiplantae</taxon>
        <taxon>Streptophyta</taxon>
        <taxon>Embryophyta</taxon>
        <taxon>Tracheophyta</taxon>
        <taxon>Spermatophyta</taxon>
        <taxon>Magnoliopsida</taxon>
        <taxon>eudicotyledons</taxon>
        <taxon>Gunneridae</taxon>
        <taxon>Pentapetalae</taxon>
        <taxon>asterids</taxon>
        <taxon>lamiids</taxon>
        <taxon>Solanales</taxon>
        <taxon>Solanaceae</taxon>
        <taxon>Nicotianoideae</taxon>
        <taxon>Nicotianeae</taxon>
        <taxon>Nicotiana</taxon>
    </lineage>
</organism>
<feature type="compositionally biased region" description="Polar residues" evidence="1">
    <location>
        <begin position="25"/>
        <end position="38"/>
    </location>
</feature>
<feature type="compositionally biased region" description="Basic and acidic residues" evidence="1">
    <location>
        <begin position="1"/>
        <end position="10"/>
    </location>
</feature>
<dbReference type="KEGG" id="nta:107803430"/>
<protein>
    <submittedName>
        <fullName evidence="2">Uncharacterized protein</fullName>
    </submittedName>
</protein>
<sequence>MHVDSPKQDAKVGIQGEHLNEEETTNLPSPIQQANVIQQGDDCCEDFNGEPADYINISDSDNDSRSGKREVTLDDFELPENFSQIVKAGELDEDETTPVHQGRTRQLGKYTRSHFLPFYSSGGSTSIGPPIFLIKHPFTGVIDDDVDLDLLEEFNKWLYFGTDTVSKRRKALYSLKDKQLKP</sequence>
<feature type="region of interest" description="Disordered" evidence="1">
    <location>
        <begin position="1"/>
        <end position="69"/>
    </location>
</feature>
<dbReference type="RefSeq" id="XP_016482631.1">
    <property type="nucleotide sequence ID" value="XM_016627145.1"/>
</dbReference>
<evidence type="ECO:0000313" key="2">
    <source>
        <dbReference type="RefSeq" id="XP_016482631.1"/>
    </source>
</evidence>